<dbReference type="AlphaFoldDB" id="A0AAV4SI07"/>
<reference evidence="1 2" key="1">
    <citation type="submission" date="2021-06" db="EMBL/GenBank/DDBJ databases">
        <title>Caerostris extrusa draft genome.</title>
        <authorList>
            <person name="Kono N."/>
            <person name="Arakawa K."/>
        </authorList>
    </citation>
    <scope>NUCLEOTIDE SEQUENCE [LARGE SCALE GENOMIC DNA]</scope>
</reference>
<proteinExistence type="predicted"/>
<evidence type="ECO:0000313" key="1">
    <source>
        <dbReference type="EMBL" id="GIY32604.1"/>
    </source>
</evidence>
<evidence type="ECO:0000313" key="2">
    <source>
        <dbReference type="Proteomes" id="UP001054945"/>
    </source>
</evidence>
<accession>A0AAV4SI07</accession>
<protein>
    <submittedName>
        <fullName evidence="1">Uncharacterized protein</fullName>
    </submittedName>
</protein>
<dbReference type="EMBL" id="BPLR01009526">
    <property type="protein sequence ID" value="GIY32604.1"/>
    <property type="molecule type" value="Genomic_DNA"/>
</dbReference>
<gene>
    <name evidence="1" type="ORF">CEXT_517901</name>
</gene>
<name>A0AAV4SI07_CAEEX</name>
<keyword evidence="2" id="KW-1185">Reference proteome</keyword>
<dbReference type="Proteomes" id="UP001054945">
    <property type="component" value="Unassembled WGS sequence"/>
</dbReference>
<sequence length="69" mass="7764">MTSVSHFGEHSSRTPNNIRELFLEATVPQTTATSRLLRLQGYGILAQKIKTDHGEEYESLLKKNFTTGL</sequence>
<organism evidence="1 2">
    <name type="scientific">Caerostris extrusa</name>
    <name type="common">Bark spider</name>
    <name type="synonym">Caerostris bankana</name>
    <dbReference type="NCBI Taxonomy" id="172846"/>
    <lineage>
        <taxon>Eukaryota</taxon>
        <taxon>Metazoa</taxon>
        <taxon>Ecdysozoa</taxon>
        <taxon>Arthropoda</taxon>
        <taxon>Chelicerata</taxon>
        <taxon>Arachnida</taxon>
        <taxon>Araneae</taxon>
        <taxon>Araneomorphae</taxon>
        <taxon>Entelegynae</taxon>
        <taxon>Araneoidea</taxon>
        <taxon>Araneidae</taxon>
        <taxon>Caerostris</taxon>
    </lineage>
</organism>
<comment type="caution">
    <text evidence="1">The sequence shown here is derived from an EMBL/GenBank/DDBJ whole genome shotgun (WGS) entry which is preliminary data.</text>
</comment>